<dbReference type="NCBIfam" id="TIGR01374">
    <property type="entry name" value="soxD"/>
    <property type="match status" value="1"/>
</dbReference>
<gene>
    <name evidence="1" type="ORF">A0U92_04475</name>
</gene>
<organism evidence="1 2">
    <name type="scientific">Acetobacter aceti</name>
    <dbReference type="NCBI Taxonomy" id="435"/>
    <lineage>
        <taxon>Bacteria</taxon>
        <taxon>Pseudomonadati</taxon>
        <taxon>Pseudomonadota</taxon>
        <taxon>Alphaproteobacteria</taxon>
        <taxon>Acetobacterales</taxon>
        <taxon>Acetobacteraceae</taxon>
        <taxon>Acetobacter</taxon>
        <taxon>Acetobacter subgen. Acetobacter</taxon>
    </lineage>
</organism>
<dbReference type="Gene3D" id="3.30.2270.10">
    <property type="entry name" value="Folate-binding superfamily"/>
    <property type="match status" value="1"/>
</dbReference>
<dbReference type="AlphaFoldDB" id="A0A1U9KEI7"/>
<dbReference type="EMBL" id="CP014692">
    <property type="protein sequence ID" value="AQS84147.1"/>
    <property type="molecule type" value="Genomic_DNA"/>
</dbReference>
<dbReference type="OrthoDB" id="7159274at2"/>
<dbReference type="GO" id="GO:0046653">
    <property type="term" value="P:tetrahydrofolate metabolic process"/>
    <property type="evidence" value="ECO:0007669"/>
    <property type="project" value="InterPro"/>
</dbReference>
<dbReference type="InterPro" id="IPR038561">
    <property type="entry name" value="SoxD_sf"/>
</dbReference>
<dbReference type="eggNOG" id="COG4311">
    <property type="taxonomic scope" value="Bacteria"/>
</dbReference>
<dbReference type="Pfam" id="PF04267">
    <property type="entry name" value="SoxD"/>
    <property type="match status" value="1"/>
</dbReference>
<dbReference type="KEGG" id="aace:A0U92_04475"/>
<reference evidence="1 2" key="1">
    <citation type="submission" date="2016-03" db="EMBL/GenBank/DDBJ databases">
        <title>Acetic acid bacteria sequencing.</title>
        <authorList>
            <person name="Brandt J."/>
            <person name="Jakob F."/>
            <person name="Vogel R.F."/>
        </authorList>
    </citation>
    <scope>NUCLEOTIDE SEQUENCE [LARGE SCALE GENOMIC DNA]</scope>
    <source>
        <strain evidence="1 2">TMW2.1153</strain>
    </source>
</reference>
<accession>A0A1U9KEI7</accession>
<evidence type="ECO:0000313" key="2">
    <source>
        <dbReference type="Proteomes" id="UP000188937"/>
    </source>
</evidence>
<dbReference type="InterPro" id="IPR006279">
    <property type="entry name" value="SoxD"/>
</dbReference>
<sequence length="101" mass="11738">MLLIRCPYCGERAEVEFSNGGEAHIDRPLDPMSLTDEEWAQFLYMRDNPKGLIAERWRHAHGCNRFFNAIRDTRTDRFVVTYEIGQPRPEVTPEQAAEAAR</sequence>
<dbReference type="Proteomes" id="UP000188937">
    <property type="component" value="Chromosome"/>
</dbReference>
<proteinExistence type="predicted"/>
<evidence type="ECO:0000313" key="1">
    <source>
        <dbReference type="EMBL" id="AQS84147.1"/>
    </source>
</evidence>
<protein>
    <submittedName>
        <fullName evidence="1">Sarcosine oxidase subunit delta</fullName>
    </submittedName>
</protein>
<name>A0A1U9KEI7_ACEAC</name>
<dbReference type="STRING" id="435.A0U92_04475"/>
<dbReference type="GO" id="GO:0008115">
    <property type="term" value="F:sarcosine oxidase activity"/>
    <property type="evidence" value="ECO:0007669"/>
    <property type="project" value="InterPro"/>
</dbReference>
<keyword evidence="2" id="KW-1185">Reference proteome</keyword>
<dbReference type="RefSeq" id="WP_077812189.1">
    <property type="nucleotide sequence ID" value="NZ_CP014692.1"/>
</dbReference>